<feature type="region of interest" description="Disordered" evidence="5">
    <location>
        <begin position="1220"/>
        <end position="1244"/>
    </location>
</feature>
<dbReference type="GO" id="GO:0005509">
    <property type="term" value="F:calcium ion binding"/>
    <property type="evidence" value="ECO:0007669"/>
    <property type="project" value="InterPro"/>
</dbReference>
<dbReference type="STRING" id="6335.A0A0V1LGR3"/>
<dbReference type="Pfam" id="PF00008">
    <property type="entry name" value="EGF"/>
    <property type="match status" value="3"/>
</dbReference>
<dbReference type="InterPro" id="IPR051022">
    <property type="entry name" value="Notch_Cell-Fate_Det"/>
</dbReference>
<dbReference type="InterPro" id="IPR001881">
    <property type="entry name" value="EGF-like_Ca-bd_dom"/>
</dbReference>
<feature type="disulfide bond" evidence="4">
    <location>
        <begin position="1124"/>
        <end position="1133"/>
    </location>
</feature>
<dbReference type="PROSITE" id="PS01186">
    <property type="entry name" value="EGF_2"/>
    <property type="match status" value="2"/>
</dbReference>
<organism evidence="9 10">
    <name type="scientific">Trichinella nativa</name>
    <dbReference type="NCBI Taxonomy" id="6335"/>
    <lineage>
        <taxon>Eukaryota</taxon>
        <taxon>Metazoa</taxon>
        <taxon>Ecdysozoa</taxon>
        <taxon>Nematoda</taxon>
        <taxon>Enoplea</taxon>
        <taxon>Dorylaimia</taxon>
        <taxon>Trichinellida</taxon>
        <taxon>Trichinellidae</taxon>
        <taxon>Trichinella</taxon>
    </lineage>
</organism>
<dbReference type="GO" id="GO:0016020">
    <property type="term" value="C:membrane"/>
    <property type="evidence" value="ECO:0007669"/>
    <property type="project" value="UniProtKB-SubCell"/>
</dbReference>
<gene>
    <name evidence="9" type="primary">Notch4</name>
    <name evidence="9" type="ORF">T02_9846</name>
</gene>
<feature type="transmembrane region" description="Helical" evidence="6">
    <location>
        <begin position="1191"/>
        <end position="1211"/>
    </location>
</feature>
<reference evidence="9 10" key="1">
    <citation type="submission" date="2015-05" db="EMBL/GenBank/DDBJ databases">
        <title>Evolution of Trichinella species and genotypes.</title>
        <authorList>
            <person name="Korhonen P.K."/>
            <person name="Edoardo P."/>
            <person name="Giuseppe L.R."/>
            <person name="Gasser R.B."/>
        </authorList>
    </citation>
    <scope>NUCLEOTIDE SEQUENCE [LARGE SCALE GENOMIC DNA]</scope>
    <source>
        <strain evidence="9">ISS10</strain>
    </source>
</reference>
<dbReference type="AlphaFoldDB" id="A0A0V1LGR3"/>
<feature type="disulfide bond" evidence="4">
    <location>
        <begin position="457"/>
        <end position="466"/>
    </location>
</feature>
<dbReference type="PROSITE" id="PS00022">
    <property type="entry name" value="EGF_1"/>
    <property type="match status" value="7"/>
</dbReference>
<dbReference type="Proteomes" id="UP000054721">
    <property type="component" value="Unassembled WGS sequence"/>
</dbReference>
<evidence type="ECO:0000256" key="2">
    <source>
        <dbReference type="ARBA" id="ARBA00022737"/>
    </source>
</evidence>
<evidence type="ECO:0000259" key="8">
    <source>
        <dbReference type="PROSITE" id="PS50026"/>
    </source>
</evidence>
<dbReference type="CDD" id="cd00054">
    <property type="entry name" value="EGF_CA"/>
    <property type="match status" value="3"/>
</dbReference>
<dbReference type="SUPFAM" id="SSF57196">
    <property type="entry name" value="EGF/Laminin"/>
    <property type="match status" value="8"/>
</dbReference>
<evidence type="ECO:0000256" key="7">
    <source>
        <dbReference type="SAM" id="SignalP"/>
    </source>
</evidence>
<keyword evidence="3 4" id="KW-1015">Disulfide bond</keyword>
<feature type="disulfide bond" evidence="4">
    <location>
        <begin position="972"/>
        <end position="981"/>
    </location>
</feature>
<sequence>LLIFLLCFNVQKALSNSTSCPADTYPDIYRGGRRDINHCTTFVLSKELKTTKNMPETKGDNTLLGKMVNFCKYKFKKGQLLSYLNEDAIRYHRYYKYPEKEITVHSGMEVGKTRFEINQQRYHKVWKIITPHACFMNTAIFFNRSSDKISTTHMDRCVNTFYGHSRTAEYLYVISHPWWENYEIPESEKEYKMGLHSMCRCMRMQSNTNEYKLATPVLNCSADNCEYFACVSESYKNCIDERIEQCTFSPNENICREYTYVRHQEADIPYGNECPERDYGEICDCSCSDLEWSEWSAKSTTCGPYTRERYKVVKGLENVQVDCTQERYKCCFSIEEGLQTDCKDFFINSNKTIMEHNETCTENGGTIIKTEAGYFCECDDSRHGILCEKRYTFCEDHPNICQNGGKCFNAGSSYICSCTSDFQGVNCTIPEITCNNGKECLNGGNCSLVDGKHICVCSPVYTGKFCESPVSTLEEIALTLSNYYITMVIAICSLVAVAFLYLSGKAVRRHRALEFLLIFLLCFNVQKALSNSTSCPADTYPDIYRGGRRDVNHCTTFVLSKELKTTKNMPETKGDNTLLGKMVNFCKYNFKNGQLLSYLNEDATRYHQYYKYPEKEITVHSGTEVGKTRYKGNVPRYHEHWKTNKPHACYMNTAIFFNGNSDKISTIHMDRCINYFWGYTQMIDVPNVITHPWWQNYNFSESGNEYKMGLHLMCRCMKIQSETNEYKFATPVLNCSADNCEYFACVSASYKNCIEERIEQCTFPPNENICREYTYVRHQEAEIPYGKECPTRDYGEICDCPCSDIEWSEWSAKSTTCGPYTRERYKVTKEFENVEVDCTQERYKCCFSIEEGLQTDCKDFFINSNKTIMEHNETCTKNGGTIIKTEAGYFCECDDSRHGILCEKRYTFCEDHPNICQNGGKCFNAGSSYICSCTSDFQGVNCTIPEITCNNGKECLNGGNCSLVDGKHICVCSPVYTGKFCESHTGLCKKNTCKNGGCCAVLSETHFQCLCARGFKGTLCEEAVSTLEEIALTLSNYYITMVIAICSLVAVAFLYLSYTFCEDHPNICQNGGKCFNAGSSYICSCTSDFQGVNCTIPEITCNNGKECLNGGNCSLVDGKHICVCSPVYTGKFCESHTGLCKKNSCKNGGCCAVLSETHFQCLCARGFKGTLCEEGTVSTLEEIAITLSNSYVTTVIAICSLVAVAFLYLSGKAVRRHRKRRRARYSRQLKAPKEPKTLSTETNL</sequence>
<feature type="domain" description="EGF-like" evidence="8">
    <location>
        <begin position="430"/>
        <end position="467"/>
    </location>
</feature>
<feature type="disulfide bond" evidence="4">
    <location>
        <begin position="933"/>
        <end position="942"/>
    </location>
</feature>
<keyword evidence="1 4" id="KW-0245">EGF-like domain</keyword>
<evidence type="ECO:0000256" key="6">
    <source>
        <dbReference type="SAM" id="Phobius"/>
    </source>
</evidence>
<dbReference type="SMART" id="SM00181">
    <property type="entry name" value="EGF"/>
    <property type="match status" value="10"/>
</dbReference>
<dbReference type="EMBL" id="JYDW01000053">
    <property type="protein sequence ID" value="KRZ58704.1"/>
    <property type="molecule type" value="Genomic_DNA"/>
</dbReference>
<evidence type="ECO:0000313" key="9">
    <source>
        <dbReference type="EMBL" id="KRZ58704.1"/>
    </source>
</evidence>
<evidence type="ECO:0000313" key="10">
    <source>
        <dbReference type="Proteomes" id="UP000054721"/>
    </source>
</evidence>
<feature type="signal peptide" evidence="7">
    <location>
        <begin position="1"/>
        <end position="15"/>
    </location>
</feature>
<feature type="disulfide bond" evidence="4">
    <location>
        <begin position="1011"/>
        <end position="1020"/>
    </location>
</feature>
<dbReference type="Gene3D" id="2.10.25.10">
    <property type="entry name" value="Laminin"/>
    <property type="match status" value="8"/>
</dbReference>
<dbReference type="InterPro" id="IPR000742">
    <property type="entry name" value="EGF"/>
</dbReference>
<feature type="domain" description="EGF-like" evidence="8">
    <location>
        <begin position="945"/>
        <end position="982"/>
    </location>
</feature>
<dbReference type="OrthoDB" id="5917911at2759"/>
<dbReference type="InterPro" id="IPR000152">
    <property type="entry name" value="EGF-type_Asp/Asn_hydroxyl_site"/>
</dbReference>
<comment type="caution">
    <text evidence="4">Lacks conserved residue(s) required for the propagation of feature annotation.</text>
</comment>
<keyword evidence="10" id="KW-1185">Reference proteome</keyword>
<feature type="domain" description="EGF-like" evidence="8">
    <location>
        <begin position="1136"/>
        <end position="1173"/>
    </location>
</feature>
<feature type="disulfide bond" evidence="4">
    <location>
        <begin position="418"/>
        <end position="427"/>
    </location>
</feature>
<feature type="domain" description="EGF-like" evidence="8">
    <location>
        <begin position="1057"/>
        <end position="1095"/>
    </location>
</feature>
<protein>
    <submittedName>
        <fullName evidence="9">Sushi, nidogen and EGF-like domain-containing protein 1</fullName>
    </submittedName>
</protein>
<feature type="disulfide bond" evidence="4">
    <location>
        <begin position="1085"/>
        <end position="1094"/>
    </location>
</feature>
<feature type="domain" description="EGF-like" evidence="8">
    <location>
        <begin position="1097"/>
        <end position="1134"/>
    </location>
</feature>
<feature type="domain" description="EGF-like" evidence="8">
    <location>
        <begin position="984"/>
        <end position="1021"/>
    </location>
</feature>
<keyword evidence="6" id="KW-1133">Transmembrane helix</keyword>
<keyword evidence="6" id="KW-0472">Membrane</keyword>
<evidence type="ECO:0000256" key="1">
    <source>
        <dbReference type="ARBA" id="ARBA00022536"/>
    </source>
</evidence>
<comment type="caution">
    <text evidence="9">The sequence shown here is derived from an EMBL/GenBank/DDBJ whole genome shotgun (WGS) entry which is preliminary data.</text>
</comment>
<dbReference type="SMART" id="SM00179">
    <property type="entry name" value="EGF_CA"/>
    <property type="match status" value="3"/>
</dbReference>
<dbReference type="PROSITE" id="PS00010">
    <property type="entry name" value="ASX_HYDROXYL"/>
    <property type="match status" value="3"/>
</dbReference>
<feature type="transmembrane region" description="Helical" evidence="6">
    <location>
        <begin position="1037"/>
        <end position="1058"/>
    </location>
</feature>
<evidence type="ECO:0000256" key="5">
    <source>
        <dbReference type="SAM" id="MobiDB-lite"/>
    </source>
</evidence>
<feature type="non-terminal residue" evidence="9">
    <location>
        <position position="1244"/>
    </location>
</feature>
<proteinExistence type="predicted"/>
<feature type="transmembrane region" description="Helical" evidence="6">
    <location>
        <begin position="483"/>
        <end position="502"/>
    </location>
</feature>
<evidence type="ECO:0000256" key="3">
    <source>
        <dbReference type="ARBA" id="ARBA00023157"/>
    </source>
</evidence>
<keyword evidence="7" id="KW-0732">Signal</keyword>
<keyword evidence="6" id="KW-0812">Transmembrane</keyword>
<dbReference type="PANTHER" id="PTHR24049">
    <property type="entry name" value="CRUMBS FAMILY MEMBER"/>
    <property type="match status" value="1"/>
</dbReference>
<accession>A0A0V1LGR3</accession>
<dbReference type="PROSITE" id="PS50026">
    <property type="entry name" value="EGF_3"/>
    <property type="match status" value="8"/>
</dbReference>
<keyword evidence="2" id="KW-0677">Repeat</keyword>
<name>A0A0V1LGR3_9BILA</name>
<feature type="domain" description="EGF-like" evidence="8">
    <location>
        <begin position="905"/>
        <end position="943"/>
    </location>
</feature>
<evidence type="ECO:0000256" key="4">
    <source>
        <dbReference type="PROSITE-ProRule" id="PRU00076"/>
    </source>
</evidence>
<feature type="disulfide bond" evidence="4">
    <location>
        <begin position="1163"/>
        <end position="1172"/>
    </location>
</feature>
<feature type="chain" id="PRO_5012362210" evidence="7">
    <location>
        <begin position="16"/>
        <end position="1244"/>
    </location>
</feature>
<feature type="domain" description="EGF-like" evidence="8">
    <location>
        <begin position="390"/>
        <end position="428"/>
    </location>
</feature>